<proteinExistence type="predicted"/>
<keyword evidence="2" id="KW-1185">Reference proteome</keyword>
<organism evidence="1 2">
    <name type="scientific">Sebaldella termitidis (strain ATCC 33386 / NCTC 11300)</name>
    <dbReference type="NCBI Taxonomy" id="526218"/>
    <lineage>
        <taxon>Bacteria</taxon>
        <taxon>Fusobacteriati</taxon>
        <taxon>Fusobacteriota</taxon>
        <taxon>Fusobacteriia</taxon>
        <taxon>Fusobacteriales</taxon>
        <taxon>Leptotrichiaceae</taxon>
        <taxon>Sebaldella</taxon>
    </lineage>
</organism>
<dbReference type="InterPro" id="IPR027375">
    <property type="entry name" value="DKNYY"/>
</dbReference>
<evidence type="ECO:0000313" key="2">
    <source>
        <dbReference type="Proteomes" id="UP000000845"/>
    </source>
</evidence>
<name>D1AI28_SEBTE</name>
<evidence type="ECO:0000313" key="1">
    <source>
        <dbReference type="EMBL" id="ACZ08412.1"/>
    </source>
</evidence>
<evidence type="ECO:0008006" key="3">
    <source>
        <dbReference type="Google" id="ProtNLM"/>
    </source>
</evidence>
<accession>D1AI28</accession>
<dbReference type="eggNOG" id="COG0515">
    <property type="taxonomic scope" value="Bacteria"/>
</dbReference>
<gene>
    <name evidence="1" type="ordered locus">Sterm_1553</name>
</gene>
<dbReference type="KEGG" id="str:Sterm_1553"/>
<dbReference type="AlphaFoldDB" id="D1AI28"/>
<dbReference type="Proteomes" id="UP000000845">
    <property type="component" value="Chromosome"/>
</dbReference>
<reference evidence="1 2" key="2">
    <citation type="journal article" date="2010" name="Stand. Genomic Sci.">
        <title>Complete genome sequence of Sebaldella termitidis type strain (NCTC 11300).</title>
        <authorList>
            <person name="Harmon-Smith M."/>
            <person name="Celia L."/>
            <person name="Chertkov O."/>
            <person name="Lapidus A."/>
            <person name="Copeland A."/>
            <person name="Glavina Del Rio T."/>
            <person name="Nolan M."/>
            <person name="Lucas S."/>
            <person name="Tice H."/>
            <person name="Cheng J.F."/>
            <person name="Han C."/>
            <person name="Detter J.C."/>
            <person name="Bruce D."/>
            <person name="Goodwin L."/>
            <person name="Pitluck S."/>
            <person name="Pati A."/>
            <person name="Liolios K."/>
            <person name="Ivanova N."/>
            <person name="Mavromatis K."/>
            <person name="Mikhailova N."/>
            <person name="Chen A."/>
            <person name="Palaniappan K."/>
            <person name="Land M."/>
            <person name="Hauser L."/>
            <person name="Chang Y.J."/>
            <person name="Jeffries C.D."/>
            <person name="Brettin T."/>
            <person name="Goker M."/>
            <person name="Beck B."/>
            <person name="Bristow J."/>
            <person name="Eisen J.A."/>
            <person name="Markowitz V."/>
            <person name="Hugenholtz P."/>
            <person name="Kyrpides N.C."/>
            <person name="Klenk H.P."/>
            <person name="Chen F."/>
        </authorList>
    </citation>
    <scope>NUCLEOTIDE SEQUENCE [LARGE SCALE GENOMIC DNA]</scope>
    <source>
        <strain evidence="2">ATCC 33386 / NCTC 11300</strain>
    </source>
</reference>
<dbReference type="HOGENOM" id="CLU_591714_0_0_0"/>
<dbReference type="Pfam" id="PF13644">
    <property type="entry name" value="DKNYY"/>
    <property type="match status" value="1"/>
</dbReference>
<protein>
    <recommendedName>
        <fullName evidence="3">DKNYY family protein</fullName>
    </recommendedName>
</protein>
<sequence>MKKLVFIFISLVFFAYGDEFIREYGTYELVKCERKAHDRCIKVSDYTPIKITDFDRDKEKKFVSDGKNIYYQNENNYSDSTKYYSVFQTADAKTFSVINDLLAKDKNNVYYITKWKNIPLKDADPKTFEYIGESYPFVYVRDKKRVYAVEKLGDPIYIIKNADPATFMVLKENYSKDKNNVYFQEKSAKGIDAKTFEVLGYFHVKDKNNIYVREHYDYKPIRGADMKTFEILTSLYTKDKNYVYYDSKIINGADSLTFMMMKEIKENEHEYAKDKKRVYYRGREIAGSDSATFEIINRNFSKDRNNVYYKSNTNTAISGICENNFSEEKISADILETQVSEELTGQFLRGYPAEEKSYYEIKEINKPLFGRSSEAVKISRCETEAKDSWKKLENANPSTFEVNYEIRRIIPAGKYSSSGIPRISESYISNDGKNYYIDFYRVDEQLWRKIIAKYTNISENKK</sequence>
<reference evidence="2" key="1">
    <citation type="submission" date="2009-09" db="EMBL/GenBank/DDBJ databases">
        <title>The complete chromosome of Sebaldella termitidis ATCC 33386.</title>
        <authorList>
            <consortium name="US DOE Joint Genome Institute (JGI-PGF)"/>
            <person name="Lucas S."/>
            <person name="Copeland A."/>
            <person name="Lapidus A."/>
            <person name="Glavina del Rio T."/>
            <person name="Dalin E."/>
            <person name="Tice H."/>
            <person name="Bruce D."/>
            <person name="Goodwin L."/>
            <person name="Pitluck S."/>
            <person name="Kyrpides N."/>
            <person name="Mavromatis K."/>
            <person name="Ivanova N."/>
            <person name="Mikhailova N."/>
            <person name="Sims D."/>
            <person name="Meincke L."/>
            <person name="Brettin T."/>
            <person name="Detter J.C."/>
            <person name="Han C."/>
            <person name="Larimer F."/>
            <person name="Land M."/>
            <person name="Hauser L."/>
            <person name="Markowitz V."/>
            <person name="Cheng J.F."/>
            <person name="Hugenholtz P."/>
            <person name="Woyke T."/>
            <person name="Wu D."/>
            <person name="Eisen J.A."/>
        </authorList>
    </citation>
    <scope>NUCLEOTIDE SEQUENCE [LARGE SCALE GENOMIC DNA]</scope>
    <source>
        <strain evidence="2">ATCC 33386 / NCTC 11300</strain>
    </source>
</reference>
<dbReference type="STRING" id="526218.Sterm_1553"/>
<dbReference type="RefSeq" id="WP_012861008.1">
    <property type="nucleotide sequence ID" value="NC_013517.1"/>
</dbReference>
<dbReference type="EMBL" id="CP001739">
    <property type="protein sequence ID" value="ACZ08412.1"/>
    <property type="molecule type" value="Genomic_DNA"/>
</dbReference>